<evidence type="ECO:0000313" key="13">
    <source>
        <dbReference type="Proteomes" id="UP000247498"/>
    </source>
</evidence>
<dbReference type="InterPro" id="IPR013763">
    <property type="entry name" value="Cyclin-like_dom"/>
</dbReference>
<dbReference type="GO" id="GO:0017025">
    <property type="term" value="F:TBP-class protein binding"/>
    <property type="evidence" value="ECO:0007669"/>
    <property type="project" value="InterPro"/>
</dbReference>
<name>A0A2V0P843_9CHLO</name>
<feature type="region of interest" description="Disordered" evidence="10">
    <location>
        <begin position="518"/>
        <end position="546"/>
    </location>
</feature>
<feature type="compositionally biased region" description="Basic residues" evidence="10">
    <location>
        <begin position="470"/>
        <end position="489"/>
    </location>
</feature>
<sequence>MVFCRQCKDDVEPEVDEAGGFAACPLCGLILEDIAFASDVQFAKGADGEGELVGQFVSESGQVRGIGRMAGGRLWGARGDSHDMAVNKGRQEIQTMIDHFMIRPREDCLEAAHRLYRLALQQGFTKGRRVSQVAASCLYIICRQEDKPFMLIDYSDYLQVNVFSLGAVYIQLLRLLRLEDHPTFAKPADPSLFIHRFCSKLDLGREGDPGGGSEQERADLTNAVTNTALRLICAMKRDWMQTGRRPSGVCGAALFLACVIHGAPRSKRDIMRVVHVGWSTLDERVREFRATAVSALTAAEFEDAARAADDDEKRLLTQLRSDPEASDAQRDHACVHVEGGARHFAHGMCHDCFLAFMRVSGGIWASSADPPAFSRAEARREFEAALAAAREEAAAIEGSGGGDGERLALPAPAPAGLVLLEGAGAGDEARRAAIEAGDIAPGRKGEEEAGEEGSGAEEEEEEEEEAAAARRGRGRGRGRVRGRGRGRGRGRAEALEQEVEEEVGQLNTSLHDMREYYTSATAAATAQGPPVETAEGGDGGEPVFGARLLGYGRASMAISRAKSAQAKGPQPVGAPPPGPSGSQLPAPPTQDAAHPPRPLVEASQPAGAAGLAGGEGVGPESRALVVVPDAGARKRKRSRRRRARSSSGGEGSDGAEGEGAWRSGGSSGDEGGSSDEGSGSDPGFGGAAESLSELDEDIGQYLCNAEETKWRRVLWHHCHQDWLEEQREKQARRQAAPAAGAARRGAARAAAVPAAAREGSEEGEEEAEGAGAGVEAAAAAAAAAAAGTRFGWEPEAPEADEPTPAAAAAAAPAAAGLPSAAAEKPPRGKRGPKKPRPSQPLPEADSAAEAARAMLQSKKLSDKINYQTLESLFDGSAASAASAEALARHEEARAAAAAQGEQRLRAQRAAMEQRRGGVGAGGGADALLLLEPAGRPAGGAGAAAGGPPAGAAAGKRAPERLGSIKTGRGGGLGRRK</sequence>
<keyword evidence="13" id="KW-1185">Reference proteome</keyword>
<dbReference type="Pfam" id="PF07741">
    <property type="entry name" value="BRF1"/>
    <property type="match status" value="2"/>
</dbReference>
<feature type="compositionally biased region" description="Gly residues" evidence="10">
    <location>
        <begin position="936"/>
        <end position="948"/>
    </location>
</feature>
<dbReference type="AlphaFoldDB" id="A0A2V0P843"/>
<dbReference type="InParanoid" id="A0A2V0P843"/>
<accession>A0A2V0P843</accession>
<keyword evidence="5" id="KW-0862">Zinc</keyword>
<evidence type="ECO:0000256" key="6">
    <source>
        <dbReference type="ARBA" id="ARBA00023015"/>
    </source>
</evidence>
<keyword evidence="4" id="KW-0863">Zinc-finger</keyword>
<dbReference type="Proteomes" id="UP000247498">
    <property type="component" value="Unassembled WGS sequence"/>
</dbReference>
<dbReference type="CDD" id="cd20553">
    <property type="entry name" value="CYCLIN_TFIIIB90_rpt1"/>
    <property type="match status" value="1"/>
</dbReference>
<proteinExistence type="inferred from homology"/>
<feature type="compositionally biased region" description="Basic residues" evidence="10">
    <location>
        <begin position="633"/>
        <end position="644"/>
    </location>
</feature>
<dbReference type="OrthoDB" id="511529at2759"/>
<dbReference type="PANTHER" id="PTHR11618">
    <property type="entry name" value="TRANSCRIPTION INITIATION FACTOR IIB-RELATED"/>
    <property type="match status" value="1"/>
</dbReference>
<evidence type="ECO:0000256" key="8">
    <source>
        <dbReference type="ARBA" id="ARBA00023163"/>
    </source>
</evidence>
<dbReference type="STRING" id="307507.A0A2V0P843"/>
<dbReference type="FunFam" id="1.10.472.10:FF:000007">
    <property type="entry name" value="Transcription factor IIIB 90 kDa subunit"/>
    <property type="match status" value="1"/>
</dbReference>
<reference evidence="12 13" key="1">
    <citation type="journal article" date="2018" name="Sci. Rep.">
        <title>Raphidocelis subcapitata (=Pseudokirchneriella subcapitata) provides an insight into genome evolution and environmental adaptations in the Sphaeropleales.</title>
        <authorList>
            <person name="Suzuki S."/>
            <person name="Yamaguchi H."/>
            <person name="Nakajima N."/>
            <person name="Kawachi M."/>
        </authorList>
    </citation>
    <scope>NUCLEOTIDE SEQUENCE [LARGE SCALE GENOMIC DNA]</scope>
    <source>
        <strain evidence="12 13">NIES-35</strain>
    </source>
</reference>
<feature type="compositionally biased region" description="Low complexity" evidence="10">
    <location>
        <begin position="844"/>
        <end position="853"/>
    </location>
</feature>
<protein>
    <recommendedName>
        <fullName evidence="11">Cyclin-like domain-containing protein</fullName>
    </recommendedName>
</protein>
<evidence type="ECO:0000256" key="2">
    <source>
        <dbReference type="ARBA" id="ARBA00010857"/>
    </source>
</evidence>
<dbReference type="EMBL" id="BDRX01000073">
    <property type="protein sequence ID" value="GBF96016.1"/>
    <property type="molecule type" value="Genomic_DNA"/>
</dbReference>
<feature type="compositionally biased region" description="Low complexity" evidence="10">
    <location>
        <begin position="802"/>
        <end position="823"/>
    </location>
</feature>
<feature type="domain" description="Cyclin-like" evidence="11">
    <location>
        <begin position="91"/>
        <end position="177"/>
    </location>
</feature>
<dbReference type="GO" id="GO:0097550">
    <property type="term" value="C:transcription preinitiation complex"/>
    <property type="evidence" value="ECO:0007669"/>
    <property type="project" value="TreeGrafter"/>
</dbReference>
<keyword evidence="3" id="KW-0479">Metal-binding</keyword>
<dbReference type="InterPro" id="IPR011665">
    <property type="entry name" value="BRF1_TBP-bd_dom"/>
</dbReference>
<evidence type="ECO:0000256" key="5">
    <source>
        <dbReference type="ARBA" id="ARBA00022833"/>
    </source>
</evidence>
<dbReference type="PANTHER" id="PTHR11618:SF4">
    <property type="entry name" value="TRANSCRIPTION FACTOR IIIB 90 KDA SUBUNIT"/>
    <property type="match status" value="1"/>
</dbReference>
<feature type="domain" description="Cyclin-like" evidence="11">
    <location>
        <begin position="192"/>
        <end position="297"/>
    </location>
</feature>
<feature type="compositionally biased region" description="Low complexity" evidence="10">
    <location>
        <begin position="773"/>
        <end position="787"/>
    </location>
</feature>
<dbReference type="FunFam" id="1.10.472.10:FF:000066">
    <property type="entry name" value="Transcription factor IIIB subunit"/>
    <property type="match status" value="1"/>
</dbReference>
<evidence type="ECO:0000256" key="1">
    <source>
        <dbReference type="ARBA" id="ARBA00004123"/>
    </source>
</evidence>
<dbReference type="PRINTS" id="PR00685">
    <property type="entry name" value="TIFACTORIIB"/>
</dbReference>
<feature type="region of interest" description="Disordered" evidence="10">
    <location>
        <begin position="558"/>
        <end position="691"/>
    </location>
</feature>
<comment type="caution">
    <text evidence="12">The sequence shown here is derived from an EMBL/GenBank/DDBJ whole genome shotgun (WGS) entry which is preliminary data.</text>
</comment>
<dbReference type="InterPro" id="IPR036915">
    <property type="entry name" value="Cyclin-like_sf"/>
</dbReference>
<dbReference type="Pfam" id="PF00382">
    <property type="entry name" value="TFIIB"/>
    <property type="match status" value="2"/>
</dbReference>
<evidence type="ECO:0000256" key="4">
    <source>
        <dbReference type="ARBA" id="ARBA00022771"/>
    </source>
</evidence>
<evidence type="ECO:0000313" key="12">
    <source>
        <dbReference type="EMBL" id="GBF96016.1"/>
    </source>
</evidence>
<dbReference type="GO" id="GO:0005634">
    <property type="term" value="C:nucleus"/>
    <property type="evidence" value="ECO:0007669"/>
    <property type="project" value="UniProtKB-SubCell"/>
</dbReference>
<keyword evidence="8" id="KW-0804">Transcription</keyword>
<feature type="region of interest" description="Disordered" evidence="10">
    <location>
        <begin position="934"/>
        <end position="976"/>
    </location>
</feature>
<dbReference type="Gene3D" id="1.10.472.10">
    <property type="entry name" value="Cyclin-like"/>
    <property type="match status" value="2"/>
</dbReference>
<evidence type="ECO:0000256" key="10">
    <source>
        <dbReference type="SAM" id="MobiDB-lite"/>
    </source>
</evidence>
<gene>
    <name evidence="12" type="ORF">Rsub_08831</name>
</gene>
<keyword evidence="7" id="KW-0010">Activator</keyword>
<keyword evidence="9" id="KW-0539">Nucleus</keyword>
<dbReference type="InterPro" id="IPR000812">
    <property type="entry name" value="TFIIB"/>
</dbReference>
<dbReference type="GO" id="GO:0000995">
    <property type="term" value="F:RNA polymerase III general transcription initiation factor activity"/>
    <property type="evidence" value="ECO:0007669"/>
    <property type="project" value="TreeGrafter"/>
</dbReference>
<evidence type="ECO:0000259" key="11">
    <source>
        <dbReference type="SMART" id="SM00385"/>
    </source>
</evidence>
<comment type="subcellular location">
    <subcellularLocation>
        <location evidence="1">Nucleus</location>
    </subcellularLocation>
</comment>
<dbReference type="GO" id="GO:0008270">
    <property type="term" value="F:zinc ion binding"/>
    <property type="evidence" value="ECO:0007669"/>
    <property type="project" value="UniProtKB-KW"/>
</dbReference>
<dbReference type="GO" id="GO:0001006">
    <property type="term" value="F:RNA polymerase III type 3 promoter sequence-specific DNA binding"/>
    <property type="evidence" value="ECO:0007669"/>
    <property type="project" value="TreeGrafter"/>
</dbReference>
<organism evidence="12 13">
    <name type="scientific">Raphidocelis subcapitata</name>
    <dbReference type="NCBI Taxonomy" id="307507"/>
    <lineage>
        <taxon>Eukaryota</taxon>
        <taxon>Viridiplantae</taxon>
        <taxon>Chlorophyta</taxon>
        <taxon>core chlorophytes</taxon>
        <taxon>Chlorophyceae</taxon>
        <taxon>CS clade</taxon>
        <taxon>Sphaeropleales</taxon>
        <taxon>Selenastraceae</taxon>
        <taxon>Raphidocelis</taxon>
    </lineage>
</organism>
<feature type="compositionally biased region" description="Gly residues" evidence="10">
    <location>
        <begin position="967"/>
        <end position="976"/>
    </location>
</feature>
<dbReference type="InterPro" id="IPR013150">
    <property type="entry name" value="TFIIB_cyclin"/>
</dbReference>
<dbReference type="GO" id="GO:0070897">
    <property type="term" value="P:transcription preinitiation complex assembly"/>
    <property type="evidence" value="ECO:0007669"/>
    <property type="project" value="InterPro"/>
</dbReference>
<feature type="compositionally biased region" description="Basic residues" evidence="10">
    <location>
        <begin position="827"/>
        <end position="836"/>
    </location>
</feature>
<feature type="compositionally biased region" description="Low complexity" evidence="10">
    <location>
        <begin position="733"/>
        <end position="757"/>
    </location>
</feature>
<dbReference type="SUPFAM" id="SSF47954">
    <property type="entry name" value="Cyclin-like"/>
    <property type="match status" value="2"/>
</dbReference>
<evidence type="ECO:0000256" key="7">
    <source>
        <dbReference type="ARBA" id="ARBA00023159"/>
    </source>
</evidence>
<feature type="compositionally biased region" description="Acidic residues" evidence="10">
    <location>
        <begin position="448"/>
        <end position="466"/>
    </location>
</feature>
<feature type="region of interest" description="Disordered" evidence="10">
    <location>
        <begin position="725"/>
        <end position="854"/>
    </location>
</feature>
<evidence type="ECO:0000256" key="3">
    <source>
        <dbReference type="ARBA" id="ARBA00022723"/>
    </source>
</evidence>
<dbReference type="Gene3D" id="1.20.5.650">
    <property type="entry name" value="Single helix bin"/>
    <property type="match status" value="1"/>
</dbReference>
<evidence type="ECO:0000256" key="9">
    <source>
        <dbReference type="ARBA" id="ARBA00023242"/>
    </source>
</evidence>
<feature type="region of interest" description="Disordered" evidence="10">
    <location>
        <begin position="436"/>
        <end position="505"/>
    </location>
</feature>
<dbReference type="SMART" id="SM00385">
    <property type="entry name" value="CYCLIN"/>
    <property type="match status" value="2"/>
</dbReference>
<dbReference type="GO" id="GO:0000126">
    <property type="term" value="C:transcription factor TFIIIB complex"/>
    <property type="evidence" value="ECO:0007669"/>
    <property type="project" value="TreeGrafter"/>
</dbReference>
<comment type="similarity">
    <text evidence="2">Belongs to the TFIIB family.</text>
</comment>
<keyword evidence="6" id="KW-0805">Transcription regulation</keyword>
<dbReference type="CDD" id="cd20554">
    <property type="entry name" value="CYCLIN_TFIIIB90_rpt2"/>
    <property type="match status" value="1"/>
</dbReference>